<name>A0A4D6MAT7_VIGUN</name>
<dbReference type="InterPro" id="IPR038765">
    <property type="entry name" value="Papain-like_cys_pep_sf"/>
</dbReference>
<organism evidence="2 3">
    <name type="scientific">Vigna unguiculata</name>
    <name type="common">Cowpea</name>
    <dbReference type="NCBI Taxonomy" id="3917"/>
    <lineage>
        <taxon>Eukaryota</taxon>
        <taxon>Viridiplantae</taxon>
        <taxon>Streptophyta</taxon>
        <taxon>Embryophyta</taxon>
        <taxon>Tracheophyta</taxon>
        <taxon>Spermatophyta</taxon>
        <taxon>Magnoliopsida</taxon>
        <taxon>eudicotyledons</taxon>
        <taxon>Gunneridae</taxon>
        <taxon>Pentapetalae</taxon>
        <taxon>rosids</taxon>
        <taxon>fabids</taxon>
        <taxon>Fabales</taxon>
        <taxon>Fabaceae</taxon>
        <taxon>Papilionoideae</taxon>
        <taxon>50 kb inversion clade</taxon>
        <taxon>NPAAA clade</taxon>
        <taxon>indigoferoid/millettioid clade</taxon>
        <taxon>Phaseoleae</taxon>
        <taxon>Vigna</taxon>
    </lineage>
</organism>
<proteinExistence type="predicted"/>
<evidence type="ECO:0000256" key="1">
    <source>
        <dbReference type="SAM" id="MobiDB-lite"/>
    </source>
</evidence>
<dbReference type="Proteomes" id="UP000501690">
    <property type="component" value="Linkage Group LG6"/>
</dbReference>
<feature type="region of interest" description="Disordered" evidence="1">
    <location>
        <begin position="128"/>
        <end position="160"/>
    </location>
</feature>
<feature type="compositionally biased region" description="Basic and acidic residues" evidence="1">
    <location>
        <begin position="128"/>
        <end position="140"/>
    </location>
</feature>
<evidence type="ECO:0000313" key="3">
    <source>
        <dbReference type="Proteomes" id="UP000501690"/>
    </source>
</evidence>
<sequence>MKANPVKVGGYDILKVVRTGKCFNAYEIMLVRVYSGYVVLQKNSLGIAFIGDSSSPFTENQLLPLKSVPFTCVETLYSVLIPFIPFLVTFTMVEEAWVDGVAEVGGGAFGFFFEEVFAREMAGKHKRNSSLEKMKEDVNRGKAPVSTNKKDVKRGKSSNTTKKAFVSDAKACDNKEMCDEEAHDSLEEVAYAILREEKVMEVEKCDDNPNLLAIVPYVNPSSPLHQPSSHLAEPITPLSQILTSSETRNFASREWIDNMSILFAAGTFMYKEKCQTGSISRVIFSPMYTDKVIRDYAKRKVNGRVWSLLNYNEFFSNRLLSIHDLLTAKYLMTLVLHDNHWWCYALHWESKKLFVLDSQGYKLTTILFDCGIMVLKYLQHWEHHKKYNGQSEAAIVQARLHM</sequence>
<dbReference type="EMBL" id="CP039350">
    <property type="protein sequence ID" value="QCD96924.1"/>
    <property type="molecule type" value="Genomic_DNA"/>
</dbReference>
<keyword evidence="3" id="KW-1185">Reference proteome</keyword>
<gene>
    <name evidence="2" type="ORF">DEO72_LG6g1634</name>
</gene>
<dbReference type="SUPFAM" id="SSF54001">
    <property type="entry name" value="Cysteine proteinases"/>
    <property type="match status" value="1"/>
</dbReference>
<dbReference type="Gene3D" id="3.40.395.10">
    <property type="entry name" value="Adenoviral Proteinase, Chain A"/>
    <property type="match status" value="1"/>
</dbReference>
<accession>A0A4D6MAT7</accession>
<protein>
    <recommendedName>
        <fullName evidence="4">Ulp1 protease family</fullName>
    </recommendedName>
</protein>
<reference evidence="2 3" key="1">
    <citation type="submission" date="2019-04" db="EMBL/GenBank/DDBJ databases">
        <title>An improved genome assembly and genetic linkage map for asparagus bean, Vigna unguiculata ssp. sesquipedialis.</title>
        <authorList>
            <person name="Xia Q."/>
            <person name="Zhang R."/>
            <person name="Dong Y."/>
        </authorList>
    </citation>
    <scope>NUCLEOTIDE SEQUENCE [LARGE SCALE GENOMIC DNA]</scope>
    <source>
        <tissue evidence="2">Leaf</tissue>
    </source>
</reference>
<dbReference type="AlphaFoldDB" id="A0A4D6MAT7"/>
<evidence type="ECO:0000313" key="2">
    <source>
        <dbReference type="EMBL" id="QCD96924.1"/>
    </source>
</evidence>
<evidence type="ECO:0008006" key="4">
    <source>
        <dbReference type="Google" id="ProtNLM"/>
    </source>
</evidence>